<feature type="transmembrane region" description="Helical" evidence="4">
    <location>
        <begin position="300"/>
        <end position="317"/>
    </location>
</feature>
<dbReference type="PANTHER" id="PTHR44688:SF16">
    <property type="entry name" value="DNA-BINDING TRANSCRIPTIONAL ACTIVATOR DEVR_DOSR"/>
    <property type="match status" value="1"/>
</dbReference>
<feature type="transmembrane region" description="Helical" evidence="4">
    <location>
        <begin position="185"/>
        <end position="205"/>
    </location>
</feature>
<accession>A0A921GF33</accession>
<dbReference type="PRINTS" id="PR00038">
    <property type="entry name" value="HTHLUXR"/>
</dbReference>
<reference evidence="6" key="2">
    <citation type="submission" date="2021-09" db="EMBL/GenBank/DDBJ databases">
        <authorList>
            <person name="Gilroy R."/>
        </authorList>
    </citation>
    <scope>NUCLEOTIDE SEQUENCE</scope>
    <source>
        <strain evidence="6">CHK124-7917</strain>
    </source>
</reference>
<dbReference type="SUPFAM" id="SSF46894">
    <property type="entry name" value="C-terminal effector domain of the bipartite response regulators"/>
    <property type="match status" value="2"/>
</dbReference>
<dbReference type="SMART" id="SM00421">
    <property type="entry name" value="HTH_LUXR"/>
    <property type="match status" value="2"/>
</dbReference>
<evidence type="ECO:0000256" key="3">
    <source>
        <dbReference type="ARBA" id="ARBA00023163"/>
    </source>
</evidence>
<dbReference type="PANTHER" id="PTHR44688">
    <property type="entry name" value="DNA-BINDING TRANSCRIPTIONAL ACTIVATOR DEVR_DOSR"/>
    <property type="match status" value="1"/>
</dbReference>
<feature type="transmembrane region" description="Helical" evidence="4">
    <location>
        <begin position="377"/>
        <end position="396"/>
    </location>
</feature>
<keyword evidence="4" id="KW-1133">Transmembrane helix</keyword>
<comment type="caution">
    <text evidence="6">The sequence shown here is derived from an EMBL/GenBank/DDBJ whole genome shotgun (WGS) entry which is preliminary data.</text>
</comment>
<dbReference type="AlphaFoldDB" id="A0A921GF33"/>
<name>A0A921GF33_9ACTN</name>
<dbReference type="InterPro" id="IPR000792">
    <property type="entry name" value="Tscrpt_reg_LuxR_C"/>
</dbReference>
<evidence type="ECO:0000256" key="2">
    <source>
        <dbReference type="ARBA" id="ARBA00023125"/>
    </source>
</evidence>
<feature type="transmembrane region" description="Helical" evidence="4">
    <location>
        <begin position="338"/>
        <end position="357"/>
    </location>
</feature>
<keyword evidence="3" id="KW-0804">Transcription</keyword>
<dbReference type="PROSITE" id="PS50043">
    <property type="entry name" value="HTH_LUXR_2"/>
    <property type="match status" value="1"/>
</dbReference>
<dbReference type="GO" id="GO:0003677">
    <property type="term" value="F:DNA binding"/>
    <property type="evidence" value="ECO:0007669"/>
    <property type="project" value="UniProtKB-KW"/>
</dbReference>
<dbReference type="InterPro" id="IPR036388">
    <property type="entry name" value="WH-like_DNA-bd_sf"/>
</dbReference>
<dbReference type="InterPro" id="IPR016032">
    <property type="entry name" value="Sig_transdc_resp-reg_C-effctor"/>
</dbReference>
<reference evidence="6" key="1">
    <citation type="journal article" date="2021" name="PeerJ">
        <title>Extensive microbial diversity within the chicken gut microbiome revealed by metagenomics and culture.</title>
        <authorList>
            <person name="Gilroy R."/>
            <person name="Ravi A."/>
            <person name="Getino M."/>
            <person name="Pursley I."/>
            <person name="Horton D.L."/>
            <person name="Alikhan N.F."/>
            <person name="Baker D."/>
            <person name="Gharbi K."/>
            <person name="Hall N."/>
            <person name="Watson M."/>
            <person name="Adriaenssens E.M."/>
            <person name="Foster-Nyarko E."/>
            <person name="Jarju S."/>
            <person name="Secka A."/>
            <person name="Antonio M."/>
            <person name="Oren A."/>
            <person name="Chaudhuri R.R."/>
            <person name="La Ragione R."/>
            <person name="Hildebrand F."/>
            <person name="Pallen M.J."/>
        </authorList>
    </citation>
    <scope>NUCLEOTIDE SEQUENCE</scope>
    <source>
        <strain evidence="6">CHK124-7917</strain>
    </source>
</reference>
<dbReference type="Proteomes" id="UP000697330">
    <property type="component" value="Unassembled WGS sequence"/>
</dbReference>
<feature type="transmembrane region" description="Helical" evidence="4">
    <location>
        <begin position="217"/>
        <end position="237"/>
    </location>
</feature>
<keyword evidence="2" id="KW-0238">DNA-binding</keyword>
<dbReference type="RefSeq" id="WP_274958974.1">
    <property type="nucleotide sequence ID" value="NZ_DYWQ01000074.1"/>
</dbReference>
<organism evidence="6 7">
    <name type="scientific">Thermophilibacter provencensis</name>
    <dbReference type="NCBI Taxonomy" id="1852386"/>
    <lineage>
        <taxon>Bacteria</taxon>
        <taxon>Bacillati</taxon>
        <taxon>Actinomycetota</taxon>
        <taxon>Coriobacteriia</taxon>
        <taxon>Coriobacteriales</taxon>
        <taxon>Atopobiaceae</taxon>
        <taxon>Thermophilibacter</taxon>
    </lineage>
</organism>
<keyword evidence="1" id="KW-0805">Transcription regulation</keyword>
<feature type="transmembrane region" description="Helical" evidence="4">
    <location>
        <begin position="38"/>
        <end position="62"/>
    </location>
</feature>
<gene>
    <name evidence="6" type="ORF">K8U72_04920</name>
</gene>
<keyword evidence="4" id="KW-0472">Membrane</keyword>
<feature type="domain" description="HTH luxR-type" evidence="5">
    <location>
        <begin position="91"/>
        <end position="156"/>
    </location>
</feature>
<dbReference type="Pfam" id="PF00196">
    <property type="entry name" value="GerE"/>
    <property type="match status" value="1"/>
</dbReference>
<feature type="transmembrane region" description="Helical" evidence="4">
    <location>
        <begin position="257"/>
        <end position="280"/>
    </location>
</feature>
<keyword evidence="4" id="KW-0812">Transmembrane</keyword>
<evidence type="ECO:0000256" key="1">
    <source>
        <dbReference type="ARBA" id="ARBA00023015"/>
    </source>
</evidence>
<evidence type="ECO:0000313" key="6">
    <source>
        <dbReference type="EMBL" id="HJF45111.1"/>
    </source>
</evidence>
<dbReference type="Gene3D" id="1.10.10.10">
    <property type="entry name" value="Winged helix-like DNA-binding domain superfamily/Winged helix DNA-binding domain"/>
    <property type="match status" value="2"/>
</dbReference>
<dbReference type="CDD" id="cd06170">
    <property type="entry name" value="LuxR_C_like"/>
    <property type="match status" value="1"/>
</dbReference>
<evidence type="ECO:0000313" key="7">
    <source>
        <dbReference type="Proteomes" id="UP000697330"/>
    </source>
</evidence>
<protein>
    <submittedName>
        <fullName evidence="6">LuxR C-terminal-related transcriptional regulator</fullName>
    </submittedName>
</protein>
<dbReference type="EMBL" id="DYWQ01000074">
    <property type="protein sequence ID" value="HJF45111.1"/>
    <property type="molecule type" value="Genomic_DNA"/>
</dbReference>
<proteinExistence type="predicted"/>
<evidence type="ECO:0000259" key="5">
    <source>
        <dbReference type="PROSITE" id="PS50043"/>
    </source>
</evidence>
<sequence>MAKTGIRLMDLVTLFTGFVVFRAAVEMASPFLATFSGGFPSVGLLLVGAYLIMVGMGCVLLWRASKALPRSTMGTKTRNLKRELARTSLAGISGVDRLTSREREVVEDTLDGLTLQQIAEKYDLSASTVGTYRHRAYRKLGISKKRELVELVAQVSRCDKELVDEEMALPEAGKRGPCLSKRARIAVILIITALLAYIPPNYVSFDFPPYGMEAGEIAPYLVGSVLLVSSIAQWMWVQPERLHFDAASGIQSDKNEILRIVSTALGFVAAGWVVSMAWLWPFSGFEIPILLFDWMVWRGWAVLGVVCAIVALGAFCPDSHRGIEGLNSIFLKGVDELVLGRPYHVALAGVGLHLFALEKSVYSLDVLLTERFTELCWLTPRVFIAALLVLVGVRILHYKDQDESGICDGQLHEDFLLTKGLSELQARVVVLTLQGRTSDEIASTLYLAPGTVRAYRSRACKVLGLDTLSDLKKCR</sequence>
<dbReference type="GO" id="GO:0006355">
    <property type="term" value="P:regulation of DNA-templated transcription"/>
    <property type="evidence" value="ECO:0007669"/>
    <property type="project" value="InterPro"/>
</dbReference>
<evidence type="ECO:0000256" key="4">
    <source>
        <dbReference type="SAM" id="Phobius"/>
    </source>
</evidence>